<feature type="non-terminal residue" evidence="2">
    <location>
        <position position="130"/>
    </location>
</feature>
<accession>A0A382RW09</accession>
<evidence type="ECO:0000313" key="2">
    <source>
        <dbReference type="EMBL" id="SVD01846.1"/>
    </source>
</evidence>
<dbReference type="Gene3D" id="3.90.550.10">
    <property type="entry name" value="Spore Coat Polysaccharide Biosynthesis Protein SpsA, Chain A"/>
    <property type="match status" value="1"/>
</dbReference>
<sequence length="130" mass="14741">MDRLSVVVITLNEEKKLDRCLGPVAWADEIIIVDSGSTDGTLDVAGRYTDKVFQNPWEGFAKQRTFGMHHATGDWVLFLDADEYVTDTLSQKINEILVNESPYDGYKIHRVEHFLGFPINHGTLNPSYQP</sequence>
<protein>
    <recommendedName>
        <fullName evidence="1">Glycosyltransferase 2-like domain-containing protein</fullName>
    </recommendedName>
</protein>
<gene>
    <name evidence="2" type="ORF">METZ01_LOCUS354700</name>
</gene>
<dbReference type="EMBL" id="UINC01124593">
    <property type="protein sequence ID" value="SVD01846.1"/>
    <property type="molecule type" value="Genomic_DNA"/>
</dbReference>
<dbReference type="PANTHER" id="PTHR43630">
    <property type="entry name" value="POLY-BETA-1,6-N-ACETYL-D-GLUCOSAMINE SYNTHASE"/>
    <property type="match status" value="1"/>
</dbReference>
<dbReference type="InterPro" id="IPR001173">
    <property type="entry name" value="Glyco_trans_2-like"/>
</dbReference>
<feature type="domain" description="Glycosyltransferase 2-like" evidence="1">
    <location>
        <begin position="5"/>
        <end position="96"/>
    </location>
</feature>
<name>A0A382RW09_9ZZZZ</name>
<organism evidence="2">
    <name type="scientific">marine metagenome</name>
    <dbReference type="NCBI Taxonomy" id="408172"/>
    <lineage>
        <taxon>unclassified sequences</taxon>
        <taxon>metagenomes</taxon>
        <taxon>ecological metagenomes</taxon>
    </lineage>
</organism>
<dbReference type="Pfam" id="PF00535">
    <property type="entry name" value="Glycos_transf_2"/>
    <property type="match status" value="1"/>
</dbReference>
<reference evidence="2" key="1">
    <citation type="submission" date="2018-05" db="EMBL/GenBank/DDBJ databases">
        <authorList>
            <person name="Lanie J.A."/>
            <person name="Ng W.-L."/>
            <person name="Kazmierczak K.M."/>
            <person name="Andrzejewski T.M."/>
            <person name="Davidsen T.M."/>
            <person name="Wayne K.J."/>
            <person name="Tettelin H."/>
            <person name="Glass J.I."/>
            <person name="Rusch D."/>
            <person name="Podicherti R."/>
            <person name="Tsui H.-C.T."/>
            <person name="Winkler M.E."/>
        </authorList>
    </citation>
    <scope>NUCLEOTIDE SEQUENCE</scope>
</reference>
<dbReference type="PANTHER" id="PTHR43630:SF2">
    <property type="entry name" value="GLYCOSYLTRANSFERASE"/>
    <property type="match status" value="1"/>
</dbReference>
<evidence type="ECO:0000259" key="1">
    <source>
        <dbReference type="Pfam" id="PF00535"/>
    </source>
</evidence>
<dbReference type="InterPro" id="IPR029044">
    <property type="entry name" value="Nucleotide-diphossugar_trans"/>
</dbReference>
<dbReference type="SUPFAM" id="SSF53448">
    <property type="entry name" value="Nucleotide-diphospho-sugar transferases"/>
    <property type="match status" value="1"/>
</dbReference>
<dbReference type="CDD" id="cd02511">
    <property type="entry name" value="Beta4Glucosyltransferase"/>
    <property type="match status" value="1"/>
</dbReference>
<dbReference type="AlphaFoldDB" id="A0A382RW09"/>
<proteinExistence type="predicted"/>